<comment type="caution">
    <text evidence="1">The sequence shown here is derived from an EMBL/GenBank/DDBJ whole genome shotgun (WGS) entry which is preliminary data.</text>
</comment>
<protein>
    <submittedName>
        <fullName evidence="1">Uncharacterized protein</fullName>
    </submittedName>
</protein>
<evidence type="ECO:0000313" key="2">
    <source>
        <dbReference type="Proteomes" id="UP000316298"/>
    </source>
</evidence>
<accession>A0A542EQW0</accession>
<dbReference type="EMBL" id="VFMM01000001">
    <property type="protein sequence ID" value="TQJ17752.1"/>
    <property type="molecule type" value="Genomic_DNA"/>
</dbReference>
<keyword evidence="2" id="KW-1185">Reference proteome</keyword>
<dbReference type="AlphaFoldDB" id="A0A542EQW0"/>
<proteinExistence type="predicted"/>
<organism evidence="1 2">
    <name type="scientific">Kribbella jejuensis</name>
    <dbReference type="NCBI Taxonomy" id="236068"/>
    <lineage>
        <taxon>Bacteria</taxon>
        <taxon>Bacillati</taxon>
        <taxon>Actinomycetota</taxon>
        <taxon>Actinomycetes</taxon>
        <taxon>Propionibacteriales</taxon>
        <taxon>Kribbellaceae</taxon>
        <taxon>Kribbella</taxon>
    </lineage>
</organism>
<reference evidence="1 2" key="1">
    <citation type="submission" date="2019-06" db="EMBL/GenBank/DDBJ databases">
        <title>Sequencing the genomes of 1000 actinobacteria strains.</title>
        <authorList>
            <person name="Klenk H.-P."/>
        </authorList>
    </citation>
    <scope>NUCLEOTIDE SEQUENCE [LARGE SCALE GENOMIC DNA]</scope>
    <source>
        <strain evidence="1 2">DSM 17305</strain>
    </source>
</reference>
<name>A0A542EQW0_9ACTN</name>
<gene>
    <name evidence="1" type="ORF">FB475_1880</name>
</gene>
<dbReference type="Proteomes" id="UP000316298">
    <property type="component" value="Unassembled WGS sequence"/>
</dbReference>
<evidence type="ECO:0000313" key="1">
    <source>
        <dbReference type="EMBL" id="TQJ17752.1"/>
    </source>
</evidence>
<sequence>MVAATVLLAAFGGARECHGVRVPAKLMLVAGCAWKGRRLVCWSAARRWVLTG</sequence>